<dbReference type="Proteomes" id="UP000681967">
    <property type="component" value="Unassembled WGS sequence"/>
</dbReference>
<protein>
    <submittedName>
        <fullName evidence="1">Uncharacterized protein</fullName>
    </submittedName>
</protein>
<evidence type="ECO:0000313" key="2">
    <source>
        <dbReference type="Proteomes" id="UP000681967"/>
    </source>
</evidence>
<sequence>MYDCACTLKLHWNKWFGTDMLKLSNLTKQLPTYIALDNFHQRTHTRAMCKTIMASNHPSHEGRFIGLNSQAAEQAFQFISRAKYSLRNFSFPHSTVMLMLILNLKNCRITSIIEHHIGLLASHFVNDIKDFFLTPCTMESFGTLNIEENNNDDDEEPMIED</sequence>
<name>A0A8S3G5I6_9BILA</name>
<dbReference type="EMBL" id="CAJOBH010257770">
    <property type="protein sequence ID" value="CAF5151154.1"/>
    <property type="molecule type" value="Genomic_DNA"/>
</dbReference>
<accession>A0A8S3G5I6</accession>
<organism evidence="1 2">
    <name type="scientific">Rotaria magnacalcarata</name>
    <dbReference type="NCBI Taxonomy" id="392030"/>
    <lineage>
        <taxon>Eukaryota</taxon>
        <taxon>Metazoa</taxon>
        <taxon>Spiralia</taxon>
        <taxon>Gnathifera</taxon>
        <taxon>Rotifera</taxon>
        <taxon>Eurotatoria</taxon>
        <taxon>Bdelloidea</taxon>
        <taxon>Philodinida</taxon>
        <taxon>Philodinidae</taxon>
        <taxon>Rotaria</taxon>
    </lineage>
</organism>
<proteinExistence type="predicted"/>
<reference evidence="1" key="1">
    <citation type="submission" date="2021-02" db="EMBL/GenBank/DDBJ databases">
        <authorList>
            <person name="Nowell W R."/>
        </authorList>
    </citation>
    <scope>NUCLEOTIDE SEQUENCE</scope>
</reference>
<gene>
    <name evidence="1" type="ORF">BYL167_LOCUS72272</name>
</gene>
<evidence type="ECO:0000313" key="1">
    <source>
        <dbReference type="EMBL" id="CAF5151154.1"/>
    </source>
</evidence>
<dbReference type="AlphaFoldDB" id="A0A8S3G5I6"/>
<comment type="caution">
    <text evidence="1">The sequence shown here is derived from an EMBL/GenBank/DDBJ whole genome shotgun (WGS) entry which is preliminary data.</text>
</comment>